<dbReference type="EnsemblPlants" id="OMERI07G00030.1">
    <property type="protein sequence ID" value="OMERI07G00030.1"/>
    <property type="gene ID" value="OMERI07G00030"/>
</dbReference>
<keyword evidence="4" id="KW-0052">Apoplast</keyword>
<comment type="subcellular location">
    <subcellularLocation>
        <location evidence="4">Secreted</location>
        <location evidence="4">Extracellular space</location>
        <location evidence="4">Apoplast</location>
    </subcellularLocation>
</comment>
<dbReference type="Proteomes" id="UP000008021">
    <property type="component" value="Chromosome 7"/>
</dbReference>
<name>A0A0E0E6R7_9ORYZ</name>
<dbReference type="HOGENOM" id="CLU_644633_0_0_1"/>
<feature type="region of interest" description="Disordered" evidence="5">
    <location>
        <begin position="406"/>
        <end position="426"/>
    </location>
</feature>
<dbReference type="Gramene" id="OMERI07G00030.1">
    <property type="protein sequence ID" value="OMERI07G00030.1"/>
    <property type="gene ID" value="OMERI07G00030"/>
</dbReference>
<dbReference type="PANTHER" id="PTHR21495">
    <property type="entry name" value="NUCLEOPORIN-RELATED"/>
    <property type="match status" value="1"/>
</dbReference>
<dbReference type="eggNOG" id="ENOG502R3T6">
    <property type="taxonomic scope" value="Eukaryota"/>
</dbReference>
<dbReference type="Gene3D" id="2.40.480.10">
    <property type="entry name" value="Allene oxide cyclase-like"/>
    <property type="match status" value="1"/>
</dbReference>
<evidence type="ECO:0000256" key="1">
    <source>
        <dbReference type="ARBA" id="ARBA00010746"/>
    </source>
</evidence>
<proteinExistence type="inferred from homology"/>
<evidence type="ECO:0000256" key="2">
    <source>
        <dbReference type="ARBA" id="ARBA00011738"/>
    </source>
</evidence>
<comment type="subunit">
    <text evidence="2 4">Homodimer.</text>
</comment>
<dbReference type="InterPro" id="IPR044859">
    <property type="entry name" value="Allene_oxi_cyc_Dirigent"/>
</dbReference>
<evidence type="ECO:0000256" key="5">
    <source>
        <dbReference type="SAM" id="MobiDB-lite"/>
    </source>
</evidence>
<evidence type="ECO:0000313" key="7">
    <source>
        <dbReference type="Proteomes" id="UP000008021"/>
    </source>
</evidence>
<feature type="region of interest" description="Disordered" evidence="5">
    <location>
        <begin position="29"/>
        <end position="54"/>
    </location>
</feature>
<sequence length="426" mass="45322">MKRTLTVTLPFWLFSTEPPAAATTRCRRTAPTRRRWRRGSPAAAVASPPRPSPPPLPVRLAGSCCCLSTASPSVSVAGEARQQLLLSLHCVPLRLRDRRGHGAAPSPPSPARPWGHLETLAAVIDCGELVEVARSRERKMSEDSPATLPSGLSHIAPLRIPSMEEDEEEDSELLMVDMEMAGEDKLLSLNSGGRGHEGQFYLIIRWRSENDFENAQKAKMANVPEHHRQLVAAVALILAVAAALTPAAARRQAVRLRVYMHDIVGGAGQTSVVVVKGPGPANPSMSPGNNFGDTVIIDDVVTEGPSLASREVGRAQGTYMLASMARPVFIVDITVVLTDGPYNGSTILIAGRDDTSEEVRELAVVGGSGMLRRASGHVLWRTAKVESKLHAVLELDVHASVPAAAVAPSGSTGSHGHPLLVTSASE</sequence>
<reference evidence="6" key="2">
    <citation type="submission" date="2018-05" db="EMBL/GenBank/DDBJ databases">
        <title>OmerRS3 (Oryza meridionalis Reference Sequence Version 3).</title>
        <authorList>
            <person name="Zhang J."/>
            <person name="Kudrna D."/>
            <person name="Lee S."/>
            <person name="Talag J."/>
            <person name="Welchert J."/>
            <person name="Wing R.A."/>
        </authorList>
    </citation>
    <scope>NUCLEOTIDE SEQUENCE [LARGE SCALE GENOMIC DNA]</scope>
    <source>
        <strain evidence="6">cv. OR44</strain>
    </source>
</reference>
<dbReference type="GO" id="GO:0048046">
    <property type="term" value="C:apoplast"/>
    <property type="evidence" value="ECO:0007669"/>
    <property type="project" value="UniProtKB-SubCell"/>
</dbReference>
<feature type="signal peptide" evidence="4">
    <location>
        <begin position="1"/>
        <end position="22"/>
    </location>
</feature>
<evidence type="ECO:0000313" key="6">
    <source>
        <dbReference type="EnsemblPlants" id="OMERI07G00030.1"/>
    </source>
</evidence>
<dbReference type="Pfam" id="PF03018">
    <property type="entry name" value="Dirigent"/>
    <property type="match status" value="1"/>
</dbReference>
<protein>
    <recommendedName>
        <fullName evidence="4">Dirigent protein</fullName>
    </recommendedName>
</protein>
<comment type="similarity">
    <text evidence="1 4">Belongs to the plant dirigent protein family.</text>
</comment>
<keyword evidence="7" id="KW-1185">Reference proteome</keyword>
<dbReference type="GO" id="GO:0009699">
    <property type="term" value="P:phenylpropanoid biosynthetic process"/>
    <property type="evidence" value="ECO:0007669"/>
    <property type="project" value="UniProtKB-ARBA"/>
</dbReference>
<accession>A0A0E0E6R7</accession>
<evidence type="ECO:0000256" key="3">
    <source>
        <dbReference type="ARBA" id="ARBA00022525"/>
    </source>
</evidence>
<dbReference type="InterPro" id="IPR004265">
    <property type="entry name" value="Dirigent"/>
</dbReference>
<feature type="compositionally biased region" description="Basic residues" evidence="5">
    <location>
        <begin position="29"/>
        <end position="38"/>
    </location>
</feature>
<evidence type="ECO:0000256" key="4">
    <source>
        <dbReference type="RuleBase" id="RU363099"/>
    </source>
</evidence>
<keyword evidence="3 4" id="KW-0964">Secreted</keyword>
<keyword evidence="4" id="KW-0732">Signal</keyword>
<dbReference type="STRING" id="40149.A0A0E0E6R7"/>
<comment type="function">
    <text evidence="4">Dirigent proteins impart stereoselectivity on the phenoxy radical-coupling reaction, yielding optically active lignans from two molecules of coniferyl alcohol in the biosynthesis of lignans, flavonolignans, and alkaloids and thus plays a central role in plant secondary metabolism.</text>
</comment>
<organism evidence="6">
    <name type="scientific">Oryza meridionalis</name>
    <dbReference type="NCBI Taxonomy" id="40149"/>
    <lineage>
        <taxon>Eukaryota</taxon>
        <taxon>Viridiplantae</taxon>
        <taxon>Streptophyta</taxon>
        <taxon>Embryophyta</taxon>
        <taxon>Tracheophyta</taxon>
        <taxon>Spermatophyta</taxon>
        <taxon>Magnoliopsida</taxon>
        <taxon>Liliopsida</taxon>
        <taxon>Poales</taxon>
        <taxon>Poaceae</taxon>
        <taxon>BOP clade</taxon>
        <taxon>Oryzoideae</taxon>
        <taxon>Oryzeae</taxon>
        <taxon>Oryzinae</taxon>
        <taxon>Oryza</taxon>
    </lineage>
</organism>
<feature type="chain" id="PRO_5008190837" description="Dirigent protein" evidence="4">
    <location>
        <begin position="23"/>
        <end position="426"/>
    </location>
</feature>
<reference evidence="6" key="1">
    <citation type="submission" date="2015-04" db="UniProtKB">
        <authorList>
            <consortium name="EnsemblPlants"/>
        </authorList>
    </citation>
    <scope>IDENTIFICATION</scope>
</reference>
<dbReference type="AlphaFoldDB" id="A0A0E0E6R7"/>